<dbReference type="AlphaFoldDB" id="A0AA37XEA5"/>
<name>A0AA37XEA5_9MICO</name>
<protein>
    <submittedName>
        <fullName evidence="1">Uncharacterized protein</fullName>
    </submittedName>
</protein>
<reference evidence="1" key="2">
    <citation type="submission" date="2023-02" db="EMBL/GenBank/DDBJ databases">
        <authorList>
            <person name="Sun Q."/>
            <person name="Mori K."/>
        </authorList>
    </citation>
    <scope>NUCLEOTIDE SEQUENCE</scope>
    <source>
        <strain evidence="1">NBRC 112290</strain>
    </source>
</reference>
<evidence type="ECO:0000313" key="1">
    <source>
        <dbReference type="EMBL" id="GMA31588.1"/>
    </source>
</evidence>
<comment type="caution">
    <text evidence="1">The sequence shown here is derived from an EMBL/GenBank/DDBJ whole genome shotgun (WGS) entry which is preliminary data.</text>
</comment>
<reference evidence="1" key="1">
    <citation type="journal article" date="2014" name="Int. J. Syst. Evol. Microbiol.">
        <title>Complete genome sequence of Corynebacterium casei LMG S-19264T (=DSM 44701T), isolated from a smear-ripened cheese.</title>
        <authorList>
            <consortium name="US DOE Joint Genome Institute (JGI-PGF)"/>
            <person name="Walter F."/>
            <person name="Albersmeier A."/>
            <person name="Kalinowski J."/>
            <person name="Ruckert C."/>
        </authorList>
    </citation>
    <scope>NUCLEOTIDE SEQUENCE</scope>
    <source>
        <strain evidence="1">NBRC 112290</strain>
    </source>
</reference>
<dbReference type="RefSeq" id="WP_284250383.1">
    <property type="nucleotide sequence ID" value="NZ_BSUM01000001.1"/>
</dbReference>
<sequence>MFEHEHEHVYAAVATFDDVAGPRSWSPCTVCGVEPVLCAVCSAPTPTSVPIHDGCLATEREVLDEIARIVAAWPEPIREILTAVAYDISGVTSVDDKARLPFGLDAVTDDWFHHAAGVRTTGGALELLEEWRRAWVDAGAGGHSVDDPHDVVAYLRSRLVWAATNPTRSGFTDYRTEARTVRARLRTLHGDGTETVGGARCLACDGPLAHVRAVGVLDDLATCQRCSLAYDVAATARTLRARIATSPDQAPDALVTEPEARRIFAELAPATIRKWVQRGRLHAAGSRSGSATYRVGDIAVLARPRHAATTSADVVAT</sequence>
<organism evidence="1 2">
    <name type="scientific">Litorihabitans aurantiacus</name>
    <dbReference type="NCBI Taxonomy" id="1930061"/>
    <lineage>
        <taxon>Bacteria</taxon>
        <taxon>Bacillati</taxon>
        <taxon>Actinomycetota</taxon>
        <taxon>Actinomycetes</taxon>
        <taxon>Micrococcales</taxon>
        <taxon>Beutenbergiaceae</taxon>
        <taxon>Litorihabitans</taxon>
    </lineage>
</organism>
<proteinExistence type="predicted"/>
<gene>
    <name evidence="1" type="ORF">GCM10025875_15800</name>
</gene>
<accession>A0AA37XEA5</accession>
<dbReference type="EMBL" id="BSUM01000001">
    <property type="protein sequence ID" value="GMA31588.1"/>
    <property type="molecule type" value="Genomic_DNA"/>
</dbReference>
<dbReference type="Proteomes" id="UP001157161">
    <property type="component" value="Unassembled WGS sequence"/>
</dbReference>
<keyword evidence="2" id="KW-1185">Reference proteome</keyword>
<evidence type="ECO:0000313" key="2">
    <source>
        <dbReference type="Proteomes" id="UP001157161"/>
    </source>
</evidence>